<evidence type="ECO:0000256" key="1">
    <source>
        <dbReference type="SAM" id="SignalP"/>
    </source>
</evidence>
<dbReference type="WBParaSite" id="MhA1_Contig217.frz3.gene11">
    <property type="protein sequence ID" value="MhA1_Contig217.frz3.gene11"/>
    <property type="gene ID" value="MhA1_Contig217.frz3.gene11"/>
</dbReference>
<proteinExistence type="predicted"/>
<feature type="chain" id="PRO_5009315784" evidence="1">
    <location>
        <begin position="23"/>
        <end position="104"/>
    </location>
</feature>
<name>A0A1I8BG65_MELHA</name>
<feature type="signal peptide" evidence="1">
    <location>
        <begin position="1"/>
        <end position="22"/>
    </location>
</feature>
<protein>
    <submittedName>
        <fullName evidence="3">Uncharacterized protein</fullName>
    </submittedName>
</protein>
<dbReference type="Proteomes" id="UP000095281">
    <property type="component" value="Unplaced"/>
</dbReference>
<organism evidence="2 3">
    <name type="scientific">Meloidogyne hapla</name>
    <name type="common">Root-knot nematode worm</name>
    <dbReference type="NCBI Taxonomy" id="6305"/>
    <lineage>
        <taxon>Eukaryota</taxon>
        <taxon>Metazoa</taxon>
        <taxon>Ecdysozoa</taxon>
        <taxon>Nematoda</taxon>
        <taxon>Chromadorea</taxon>
        <taxon>Rhabditida</taxon>
        <taxon>Tylenchina</taxon>
        <taxon>Tylenchomorpha</taxon>
        <taxon>Tylenchoidea</taxon>
        <taxon>Meloidogynidae</taxon>
        <taxon>Meloidogyninae</taxon>
        <taxon>Meloidogyne</taxon>
    </lineage>
</organism>
<evidence type="ECO:0000313" key="2">
    <source>
        <dbReference type="Proteomes" id="UP000095281"/>
    </source>
</evidence>
<evidence type="ECO:0000313" key="3">
    <source>
        <dbReference type="WBParaSite" id="MhA1_Contig217.frz3.gene11"/>
    </source>
</evidence>
<accession>A0A1I8BG65</accession>
<reference evidence="3" key="1">
    <citation type="submission" date="2016-11" db="UniProtKB">
        <authorList>
            <consortium name="WormBaseParasite"/>
        </authorList>
    </citation>
    <scope>IDENTIFICATION</scope>
</reference>
<dbReference type="AlphaFoldDB" id="A0A1I8BG65"/>
<keyword evidence="2" id="KW-1185">Reference proteome</keyword>
<sequence length="104" mass="11811">MKLSSFSISLFLIVYLFNLTLCGRGQEGESSNPQRNVQQNQQEIRAVPPGFAPLKKEDGLYGKLSKRIEPFLEPVVLHSQKSSKLSLIIILFFLSKLWVNSLFI</sequence>
<keyword evidence="1" id="KW-0732">Signal</keyword>